<feature type="region of interest" description="Disordered" evidence="2">
    <location>
        <begin position="66"/>
        <end position="120"/>
    </location>
</feature>
<gene>
    <name evidence="4" type="ORF">HPDFL43_00014210</name>
</gene>
<keyword evidence="1" id="KW-0143">Chaperone</keyword>
<dbReference type="RefSeq" id="WP_052093166.1">
    <property type="nucleotide sequence ID" value="NZ_CM002917.1"/>
</dbReference>
<dbReference type="HOGENOM" id="CLU_1756340_0_0_5"/>
<dbReference type="EMBL" id="ABIA03000002">
    <property type="protein sequence ID" value="KGB27096.1"/>
    <property type="molecule type" value="Genomic_DNA"/>
</dbReference>
<evidence type="ECO:0000313" key="5">
    <source>
        <dbReference type="Proteomes" id="UP000004291"/>
    </source>
</evidence>
<dbReference type="PANTHER" id="PTHR44145">
    <property type="entry name" value="DNAJ HOMOLOG SUBFAMILY A MEMBER 3, MITOCHONDRIAL"/>
    <property type="match status" value="1"/>
</dbReference>
<dbReference type="STRING" id="411684.HPDFL43_00014210"/>
<dbReference type="SUPFAM" id="SSF46565">
    <property type="entry name" value="Chaperone J-domain"/>
    <property type="match status" value="1"/>
</dbReference>
<evidence type="ECO:0000256" key="1">
    <source>
        <dbReference type="ARBA" id="ARBA00023186"/>
    </source>
</evidence>
<dbReference type="AlphaFoldDB" id="A0A094ZYT1"/>
<dbReference type="Pfam" id="PF00226">
    <property type="entry name" value="DnaJ"/>
    <property type="match status" value="1"/>
</dbReference>
<evidence type="ECO:0000256" key="2">
    <source>
        <dbReference type="SAM" id="MobiDB-lite"/>
    </source>
</evidence>
<dbReference type="InterPro" id="IPR001623">
    <property type="entry name" value="DnaJ_domain"/>
</dbReference>
<feature type="region of interest" description="Disordered" evidence="2">
    <location>
        <begin position="129"/>
        <end position="148"/>
    </location>
</feature>
<reference evidence="4 5" key="1">
    <citation type="submission" date="2007-10" db="EMBL/GenBank/DDBJ databases">
        <authorList>
            <person name="Wagner-Dobler I."/>
            <person name="Ferriera S."/>
            <person name="Johnson J."/>
            <person name="Kravitz S."/>
            <person name="Beeson K."/>
            <person name="Sutton G."/>
            <person name="Rogers Y.-H."/>
            <person name="Friedman R."/>
            <person name="Frazier M."/>
            <person name="Venter J.C."/>
        </authorList>
    </citation>
    <scope>NUCLEOTIDE SEQUENCE [LARGE SCALE GENOMIC DNA]</scope>
    <source>
        <strain evidence="4 5">DFL-43</strain>
    </source>
</reference>
<organism evidence="4 5">
    <name type="scientific">Hoeflea phototrophica (strain DSM 17068 / NCIMB 14078 / DFL-43)</name>
    <dbReference type="NCBI Taxonomy" id="411684"/>
    <lineage>
        <taxon>Bacteria</taxon>
        <taxon>Pseudomonadati</taxon>
        <taxon>Pseudomonadota</taxon>
        <taxon>Alphaproteobacteria</taxon>
        <taxon>Hyphomicrobiales</taxon>
        <taxon>Rhizobiaceae</taxon>
        <taxon>Hoeflea</taxon>
    </lineage>
</organism>
<protein>
    <submittedName>
        <fullName evidence="4">Zn finger domain containing DnaJ-class molecular chaperone</fullName>
    </submittedName>
</protein>
<feature type="domain" description="J" evidence="3">
    <location>
        <begin position="3"/>
        <end position="68"/>
    </location>
</feature>
<keyword evidence="5" id="KW-1185">Reference proteome</keyword>
<comment type="caution">
    <text evidence="4">The sequence shown here is derived from an EMBL/GenBank/DDBJ whole genome shotgun (WGS) entry which is preliminary data.</text>
</comment>
<sequence length="148" mass="16885">MRNPYTVLGVTQTASVDEIKSAFRQLAKHWHPDQKPDDPRAGVRFAEIAQAYKLLMDSDLRIKFDKGEVDARGRRRPKPARGFSINPFSASRKSRSKTRTPKNDGEDTETQTQDAADEASFEEMVVHIFWGSRREAGPPERPGHRKHK</sequence>
<name>A0A094ZYT1_HOEPD</name>
<dbReference type="PROSITE" id="PS50076">
    <property type="entry name" value="DNAJ_2"/>
    <property type="match status" value="1"/>
</dbReference>
<accession>A0A094ZYT1</accession>
<dbReference type="Proteomes" id="UP000004291">
    <property type="component" value="Chromosome"/>
</dbReference>
<dbReference type="eggNOG" id="COG0484">
    <property type="taxonomic scope" value="Bacteria"/>
</dbReference>
<feature type="compositionally biased region" description="Basic and acidic residues" evidence="2">
    <location>
        <begin position="132"/>
        <end position="142"/>
    </location>
</feature>
<dbReference type="PRINTS" id="PR00625">
    <property type="entry name" value="JDOMAIN"/>
</dbReference>
<dbReference type="PANTHER" id="PTHR44145:SF3">
    <property type="entry name" value="DNAJ HOMOLOG SUBFAMILY A MEMBER 3, MITOCHONDRIAL"/>
    <property type="match status" value="1"/>
</dbReference>
<dbReference type="SMART" id="SM00271">
    <property type="entry name" value="DnaJ"/>
    <property type="match status" value="1"/>
</dbReference>
<proteinExistence type="predicted"/>
<dbReference type="Gene3D" id="1.10.287.110">
    <property type="entry name" value="DnaJ domain"/>
    <property type="match status" value="1"/>
</dbReference>
<evidence type="ECO:0000259" key="3">
    <source>
        <dbReference type="PROSITE" id="PS50076"/>
    </source>
</evidence>
<evidence type="ECO:0000313" key="4">
    <source>
        <dbReference type="EMBL" id="KGB27096.1"/>
    </source>
</evidence>
<dbReference type="OrthoDB" id="9779889at2"/>
<reference evidence="4 5" key="2">
    <citation type="submission" date="2012-06" db="EMBL/GenBank/DDBJ databases">
        <authorList>
            <person name="Fiebig A."/>
        </authorList>
    </citation>
    <scope>NUCLEOTIDE SEQUENCE [LARGE SCALE GENOMIC DNA]</scope>
    <source>
        <strain evidence="4 5">DFL-43</strain>
    </source>
</reference>
<dbReference type="CDD" id="cd06257">
    <property type="entry name" value="DnaJ"/>
    <property type="match status" value="1"/>
</dbReference>
<dbReference type="InterPro" id="IPR051938">
    <property type="entry name" value="Apopto_cytoskel_mod"/>
</dbReference>
<dbReference type="InterPro" id="IPR036869">
    <property type="entry name" value="J_dom_sf"/>
</dbReference>